<evidence type="ECO:0000313" key="3">
    <source>
        <dbReference type="Proteomes" id="UP001237448"/>
    </source>
</evidence>
<sequence length="69" mass="7932">MTARQDKIRIAVFGPADVAEMAESSRSLSSDTVLQLARLIGRQIAREQHERERAKEQQQRRPINSDEQQ</sequence>
<reference evidence="2 3" key="1">
    <citation type="submission" date="2023-07" db="EMBL/GenBank/DDBJ databases">
        <title>Genomic Encyclopedia of Type Strains, Phase IV (KMG-IV): sequencing the most valuable type-strain genomes for metagenomic binning, comparative biology and taxonomic classification.</title>
        <authorList>
            <person name="Goeker M."/>
        </authorList>
    </citation>
    <scope>NUCLEOTIDE SEQUENCE [LARGE SCALE GENOMIC DNA]</scope>
    <source>
        <strain evidence="2 3">DSM 5896</strain>
    </source>
</reference>
<proteinExistence type="predicted"/>
<gene>
    <name evidence="2" type="ORF">J3R73_003336</name>
</gene>
<name>A0ABU0FG08_9HYPH</name>
<evidence type="ECO:0000256" key="1">
    <source>
        <dbReference type="SAM" id="MobiDB-lite"/>
    </source>
</evidence>
<evidence type="ECO:0000313" key="2">
    <source>
        <dbReference type="EMBL" id="MDQ0393544.1"/>
    </source>
</evidence>
<feature type="region of interest" description="Disordered" evidence="1">
    <location>
        <begin position="45"/>
        <end position="69"/>
    </location>
</feature>
<accession>A0ABU0FG08</accession>
<keyword evidence="3" id="KW-1185">Reference proteome</keyword>
<feature type="compositionally biased region" description="Basic and acidic residues" evidence="1">
    <location>
        <begin position="45"/>
        <end position="59"/>
    </location>
</feature>
<comment type="caution">
    <text evidence="2">The sequence shown here is derived from an EMBL/GenBank/DDBJ whole genome shotgun (WGS) entry which is preliminary data.</text>
</comment>
<dbReference type="RefSeq" id="WP_213340606.1">
    <property type="nucleotide sequence ID" value="NZ_JAUSVK010000001.1"/>
</dbReference>
<protein>
    <submittedName>
        <fullName evidence="2">Uncharacterized protein</fullName>
    </submittedName>
</protein>
<organism evidence="2 3">
    <name type="scientific">Labrys monachus</name>
    <dbReference type="NCBI Taxonomy" id="217067"/>
    <lineage>
        <taxon>Bacteria</taxon>
        <taxon>Pseudomonadati</taxon>
        <taxon>Pseudomonadota</taxon>
        <taxon>Alphaproteobacteria</taxon>
        <taxon>Hyphomicrobiales</taxon>
        <taxon>Xanthobacteraceae</taxon>
        <taxon>Labrys</taxon>
    </lineage>
</organism>
<dbReference type="EMBL" id="JAUSVK010000001">
    <property type="protein sequence ID" value="MDQ0393544.1"/>
    <property type="molecule type" value="Genomic_DNA"/>
</dbReference>
<dbReference type="Proteomes" id="UP001237448">
    <property type="component" value="Unassembled WGS sequence"/>
</dbReference>